<evidence type="ECO:0000256" key="2">
    <source>
        <dbReference type="ARBA" id="ARBA00022729"/>
    </source>
</evidence>
<keyword evidence="1" id="KW-0719">Serine esterase</keyword>
<evidence type="ECO:0000259" key="4">
    <source>
        <dbReference type="Pfam" id="PF22244"/>
    </source>
</evidence>
<evidence type="ECO:0000313" key="5">
    <source>
        <dbReference type="EMBL" id="MXY95721.1"/>
    </source>
</evidence>
<name>A0A6B0YZ31_9CHLR</name>
<sequence length="421" mass="48041">MDPTRSQASAWYNEVRECEDVNYDEASVPKFELPDPLRFADGREVTDAAAWREERRPELLHLFEEHVYGKAPGRPEAMTFEVTSVEESALDGQATRKEIAVYFTGRRDGHKMDILIYQPNDRPKPVPSFLVPNFQGNHSIHSDPGITLSQQWMRNRIDRGIRNHRATEASRGTALSRWPVERILERGYAITTIYYGDLDPDYDDGFQNGVHPLYYKADQTRPAANEWGAIGAWAWGLSRALDYLETDDDIDHTRVAVMGQSRLGKTALWAGAQDERFALVIPNNSGCGGTALFRRRFGETARHANVTYPHWFCENFKRYDDKEDELPVDQHMLIALVAPRPVYVVSADADLWADPHGEFQGALHADPVYKLLGTEGIAVKEQPPVNQPVRSIIGYHIRTGKHDVTTYDWERYMDFADIHVR</sequence>
<evidence type="ECO:0000256" key="3">
    <source>
        <dbReference type="ARBA" id="ARBA00022801"/>
    </source>
</evidence>
<reference evidence="5" key="1">
    <citation type="submission" date="2019-09" db="EMBL/GenBank/DDBJ databases">
        <title>Characterisation of the sponge microbiome using genome-centric metagenomics.</title>
        <authorList>
            <person name="Engelberts J.P."/>
            <person name="Robbins S.J."/>
            <person name="De Goeij J.M."/>
            <person name="Aranda M."/>
            <person name="Bell S.C."/>
            <person name="Webster N.S."/>
        </authorList>
    </citation>
    <scope>NUCLEOTIDE SEQUENCE</scope>
    <source>
        <strain evidence="5">SB0664_bin_27</strain>
    </source>
</reference>
<keyword evidence="2" id="KW-0732">Signal</keyword>
<keyword evidence="3" id="KW-0378">Hydrolase</keyword>
<gene>
    <name evidence="5" type="ORF">F4Y42_19965</name>
</gene>
<protein>
    <submittedName>
        <fullName evidence="5">Acetylxylan esterase</fullName>
    </submittedName>
</protein>
<organism evidence="5">
    <name type="scientific">Caldilineaceae bacterium SB0664_bin_27</name>
    <dbReference type="NCBI Taxonomy" id="2605260"/>
    <lineage>
        <taxon>Bacteria</taxon>
        <taxon>Bacillati</taxon>
        <taxon>Chloroflexota</taxon>
        <taxon>Caldilineae</taxon>
        <taxon>Caldilineales</taxon>
        <taxon>Caldilineaceae</taxon>
    </lineage>
</organism>
<feature type="domain" description="4-O-methyl-glucuronoyl methylesterase-like" evidence="4">
    <location>
        <begin position="225"/>
        <end position="373"/>
    </location>
</feature>
<dbReference type="EMBL" id="VXRG01000169">
    <property type="protein sequence ID" value="MXY95721.1"/>
    <property type="molecule type" value="Genomic_DNA"/>
</dbReference>
<dbReference type="Pfam" id="PF22244">
    <property type="entry name" value="GCE_fung"/>
    <property type="match status" value="1"/>
</dbReference>
<dbReference type="GO" id="GO:0052689">
    <property type="term" value="F:carboxylic ester hydrolase activity"/>
    <property type="evidence" value="ECO:0007669"/>
    <property type="project" value="UniProtKB-KW"/>
</dbReference>
<dbReference type="Gene3D" id="3.40.50.1820">
    <property type="entry name" value="alpha/beta hydrolase"/>
    <property type="match status" value="1"/>
</dbReference>
<accession>A0A6B0YZ31</accession>
<evidence type="ECO:0000256" key="1">
    <source>
        <dbReference type="ARBA" id="ARBA00022487"/>
    </source>
</evidence>
<dbReference type="SUPFAM" id="SSF53474">
    <property type="entry name" value="alpha/beta-Hydrolases"/>
    <property type="match status" value="1"/>
</dbReference>
<proteinExistence type="predicted"/>
<comment type="caution">
    <text evidence="5">The sequence shown here is derived from an EMBL/GenBank/DDBJ whole genome shotgun (WGS) entry which is preliminary data.</text>
</comment>
<dbReference type="InterPro" id="IPR054579">
    <property type="entry name" value="GCE-like_dom"/>
</dbReference>
<dbReference type="AlphaFoldDB" id="A0A6B0YZ31"/>
<dbReference type="InterPro" id="IPR029058">
    <property type="entry name" value="AB_hydrolase_fold"/>
</dbReference>